<dbReference type="PANTHER" id="PTHR31531:SF2">
    <property type="entry name" value="E3 UBIQUITIN-PROTEIN LIGASE E3D"/>
    <property type="match status" value="1"/>
</dbReference>
<dbReference type="GO" id="GO:0061630">
    <property type="term" value="F:ubiquitin protein ligase activity"/>
    <property type="evidence" value="ECO:0007669"/>
    <property type="project" value="TreeGrafter"/>
</dbReference>
<dbReference type="EMBL" id="SNSC02000017">
    <property type="protein sequence ID" value="TID16961.1"/>
    <property type="molecule type" value="Genomic_DNA"/>
</dbReference>
<sequence length="432" mass="48075">MAPIELYAELLTNIRTVSFVASLRSESNKETKAELSADGQIITINHDGESASIHLPTQMTGGGSASLTLPARPSKDLTLRLKVEEKEAGFLKFVDGSAENVVPWPASELSDRLECQACGTSLLQPGRIHEWRDLPNENWAEMMDFWHCHKPHEHGGHKDDDASHNKGYSASSKLQAIHSVGFVGLSYFIFLKDDCRNIKQNEELVSSLNSESDTSLCCEKCGNELGVADDSISGWRIYKWNVQLRKDNPPNPHAFSSQKWISSLLLSSSENTGVRRFVVEPSSPIARSDTEPTSILLWLFTPDLCFSSSYQSSLKPIPRKDPTRAIKVYHKPLVNPADFLNRNSTSHEHLLFPSGLYKSLVDSLETSQLLLPAAARKFQDWDVGILERFDARDVALSGEDAAKVSVPVKEEKDVVRRGELESMVNKMAEVQV</sequence>
<reference evidence="1 2" key="1">
    <citation type="submission" date="2019-04" db="EMBL/GenBank/DDBJ databases">
        <title>High contiguity whole genome sequence and gene annotation resource for two Venturia nashicola isolates.</title>
        <authorList>
            <person name="Prokchorchik M."/>
            <person name="Won K."/>
            <person name="Lee Y."/>
            <person name="Choi E.D."/>
            <person name="Segonzac C."/>
            <person name="Sohn K.H."/>
        </authorList>
    </citation>
    <scope>NUCLEOTIDE SEQUENCE [LARGE SCALE GENOMIC DNA]</scope>
    <source>
        <strain evidence="1 2">PRI2</strain>
    </source>
</reference>
<evidence type="ECO:0000313" key="2">
    <source>
        <dbReference type="Proteomes" id="UP000298493"/>
    </source>
</evidence>
<dbReference type="GO" id="GO:0000151">
    <property type="term" value="C:ubiquitin ligase complex"/>
    <property type="evidence" value="ECO:0007669"/>
    <property type="project" value="TreeGrafter"/>
</dbReference>
<evidence type="ECO:0000313" key="1">
    <source>
        <dbReference type="EMBL" id="TID16961.1"/>
    </source>
</evidence>
<dbReference type="GO" id="GO:0043161">
    <property type="term" value="P:proteasome-mediated ubiquitin-dependent protein catabolic process"/>
    <property type="evidence" value="ECO:0007669"/>
    <property type="project" value="TreeGrafter"/>
</dbReference>
<dbReference type="GO" id="GO:0031624">
    <property type="term" value="F:ubiquitin conjugating enzyme binding"/>
    <property type="evidence" value="ECO:0007669"/>
    <property type="project" value="TreeGrafter"/>
</dbReference>
<comment type="caution">
    <text evidence="1">The sequence shown here is derived from an EMBL/GenBank/DDBJ whole genome shotgun (WGS) entry which is preliminary data.</text>
</comment>
<dbReference type="STRING" id="86259.A0A4Z1NQK8"/>
<name>A0A4Z1NQK8_9PEZI</name>
<dbReference type="AlphaFoldDB" id="A0A4Z1NQK8"/>
<proteinExistence type="predicted"/>
<dbReference type="Pfam" id="PF09814">
    <property type="entry name" value="HECT_2"/>
    <property type="match status" value="1"/>
</dbReference>
<organism evidence="1 2">
    <name type="scientific">Venturia nashicola</name>
    <dbReference type="NCBI Taxonomy" id="86259"/>
    <lineage>
        <taxon>Eukaryota</taxon>
        <taxon>Fungi</taxon>
        <taxon>Dikarya</taxon>
        <taxon>Ascomycota</taxon>
        <taxon>Pezizomycotina</taxon>
        <taxon>Dothideomycetes</taxon>
        <taxon>Pleosporomycetidae</taxon>
        <taxon>Venturiales</taxon>
        <taxon>Venturiaceae</taxon>
        <taxon>Venturia</taxon>
    </lineage>
</organism>
<dbReference type="GO" id="GO:0000209">
    <property type="term" value="P:protein polyubiquitination"/>
    <property type="evidence" value="ECO:0007669"/>
    <property type="project" value="TreeGrafter"/>
</dbReference>
<gene>
    <name evidence="1" type="ORF">E6O75_ATG09727</name>
</gene>
<dbReference type="GO" id="GO:0006513">
    <property type="term" value="P:protein monoubiquitination"/>
    <property type="evidence" value="ECO:0007669"/>
    <property type="project" value="TreeGrafter"/>
</dbReference>
<dbReference type="PANTHER" id="PTHR31531">
    <property type="entry name" value="E3 UBIQUITIN-PROTEIN LIGASE E3D FAMILY MEMBER"/>
    <property type="match status" value="1"/>
</dbReference>
<keyword evidence="2" id="KW-1185">Reference proteome</keyword>
<dbReference type="Proteomes" id="UP000298493">
    <property type="component" value="Unassembled WGS sequence"/>
</dbReference>
<dbReference type="GO" id="GO:0030332">
    <property type="term" value="F:cyclin binding"/>
    <property type="evidence" value="ECO:0007669"/>
    <property type="project" value="TreeGrafter"/>
</dbReference>
<dbReference type="GO" id="GO:0005829">
    <property type="term" value="C:cytosol"/>
    <property type="evidence" value="ECO:0007669"/>
    <property type="project" value="TreeGrafter"/>
</dbReference>
<dbReference type="InterPro" id="IPR019193">
    <property type="entry name" value="UBQ-conj_enz_E2-bd_prot"/>
</dbReference>
<dbReference type="GO" id="GO:0005634">
    <property type="term" value="C:nucleus"/>
    <property type="evidence" value="ECO:0007669"/>
    <property type="project" value="TreeGrafter"/>
</dbReference>
<accession>A0A4Z1NQK8</accession>
<dbReference type="GO" id="GO:0051865">
    <property type="term" value="P:protein autoubiquitination"/>
    <property type="evidence" value="ECO:0007669"/>
    <property type="project" value="TreeGrafter"/>
</dbReference>
<protein>
    <submittedName>
        <fullName evidence="1">Putative transporter</fullName>
    </submittedName>
</protein>